<dbReference type="PROSITE" id="PS50837">
    <property type="entry name" value="NACHT"/>
    <property type="match status" value="1"/>
</dbReference>
<dbReference type="InterPro" id="IPR027417">
    <property type="entry name" value="P-loop_NTPase"/>
</dbReference>
<evidence type="ECO:0000259" key="3">
    <source>
        <dbReference type="PROSITE" id="PS50837"/>
    </source>
</evidence>
<comment type="caution">
    <text evidence="4">The sequence shown here is derived from an EMBL/GenBank/DDBJ whole genome shotgun (WGS) entry which is preliminary data.</text>
</comment>
<dbReference type="PANTHER" id="PTHR46844">
    <property type="entry name" value="SLR5058 PROTEIN"/>
    <property type="match status" value="1"/>
</dbReference>
<organism evidence="4 5">
    <name type="scientific">Streptomyces endophyticus</name>
    <dbReference type="NCBI Taxonomy" id="714166"/>
    <lineage>
        <taxon>Bacteria</taxon>
        <taxon>Bacillati</taxon>
        <taxon>Actinomycetota</taxon>
        <taxon>Actinomycetes</taxon>
        <taxon>Kitasatosporales</taxon>
        <taxon>Streptomycetaceae</taxon>
        <taxon>Streptomyces</taxon>
    </lineage>
</organism>
<proteinExistence type="predicted"/>
<keyword evidence="5" id="KW-1185">Reference proteome</keyword>
<dbReference type="Pfam" id="PF05729">
    <property type="entry name" value="NACHT"/>
    <property type="match status" value="1"/>
</dbReference>
<evidence type="ECO:0000313" key="4">
    <source>
        <dbReference type="EMBL" id="MEB8343073.1"/>
    </source>
</evidence>
<dbReference type="InterPro" id="IPR007111">
    <property type="entry name" value="NACHT_NTPase"/>
</dbReference>
<dbReference type="PANTHER" id="PTHR46844:SF1">
    <property type="entry name" value="SLR5058 PROTEIN"/>
    <property type="match status" value="1"/>
</dbReference>
<dbReference type="RefSeq" id="WP_326022688.1">
    <property type="nucleotide sequence ID" value="NZ_JAOZYC010000184.1"/>
</dbReference>
<dbReference type="SUPFAM" id="SSF52540">
    <property type="entry name" value="P-loop containing nucleoside triphosphate hydrolases"/>
    <property type="match status" value="1"/>
</dbReference>
<keyword evidence="2" id="KW-0067">ATP-binding</keyword>
<dbReference type="InterPro" id="IPR032675">
    <property type="entry name" value="LRR_dom_sf"/>
</dbReference>
<accession>A0ABU6FGA4</accession>
<reference evidence="4 5" key="1">
    <citation type="submission" date="2022-10" db="EMBL/GenBank/DDBJ databases">
        <authorList>
            <person name="Xie J."/>
            <person name="Shen N."/>
        </authorList>
    </citation>
    <scope>NUCLEOTIDE SEQUENCE [LARGE SCALE GENOMIC DNA]</scope>
    <source>
        <strain evidence="4 5">YIM65594</strain>
    </source>
</reference>
<evidence type="ECO:0000313" key="5">
    <source>
        <dbReference type="Proteomes" id="UP001354931"/>
    </source>
</evidence>
<dbReference type="Proteomes" id="UP001354931">
    <property type="component" value="Unassembled WGS sequence"/>
</dbReference>
<dbReference type="EMBL" id="JAOZYC010000184">
    <property type="protein sequence ID" value="MEB8343073.1"/>
    <property type="molecule type" value="Genomic_DNA"/>
</dbReference>
<feature type="domain" description="NACHT" evidence="3">
    <location>
        <begin position="267"/>
        <end position="600"/>
    </location>
</feature>
<evidence type="ECO:0000256" key="1">
    <source>
        <dbReference type="ARBA" id="ARBA00022741"/>
    </source>
</evidence>
<dbReference type="InterPro" id="IPR054547">
    <property type="entry name" value="NNH1"/>
</dbReference>
<sequence>MGLKLASSVVVPLLKRFVLPPAKVAGAEFPGEKPIRVRALLSFVGDHPALSRDDMHRLSRELVRRAVRAAPSHEARLPDDEHDAVGQALTRTLFALGQLDMNDVDLVVLGPEELAATLSNAAERDIKGLLTADAARFHDALLVTACVHLVRFFTERPGFEARAQLSNFRQLREQKELLERVLRTVSGEDHQAADIRFEESYADYVVGRHGQLTIYGVDLRDPAGPEWPLDDAYLSPTAVPLAAAEDEGGDYETVPEESVETALAGHGKVLLHGLAGTGKTTLVQWLALTTARQESVPVALPQLIGRVPFVLPLRTLTRQGAELPLPEEFLEWMRCGLSGSEPDGWVVRVLRNGRGVLLVDGLDEIPKADRRRARQWLRDLVQQFPGNLWLCTTRPSALEPGWLRSEGFHELSLNPLSPADLRRFIARWHIAAGAREGLAEELVESLRSNPELSRLATNPLMCSLICALHRERRGFLPHGRASLYKAALSMLLERRDVERDLYGRGDDRPRLDEESATEPLKRLAYRLIRNDDSQMERDDAIHELRRLEPQVPSLERLGGPEHALEYLLERSGLLREPAPGAVDFIHRTFQDYLGAKAVLEDRDFGMLVKHAHMDQWEDVVQMAVAQADHNGRADLLMRLSDRGKREKDVTVQARIRLLALASLEQATRLEPAVRQTIEAEAASMLPPRSLRQARVLARTGPLLLGLLPRADELDGDAELATAHAICQIGGDAAIPRLREFLTTSQSTVRAQLLGHWDRFDTETYAREIIAPLLEAAPGEPVTVRSRAELDALSRLPGCERVGIHGDFDPDAVRAALSSEHLRELRLRGALRIDDLSLLHDFQHLESLTLQGCRNVKDPEPLTGLPQLRSLTLENVPQFEPLEQLDQCARLEALHIGAGVPWRGVAELPRPGRLKTLSLPPGTSDLADITRCVALEELRLQDASSRLLPDGWGGLLGHLPELRTLCLSAEQLSTLLFNPASQIPQLTKLYVYAQQGTPLQLRRMSRRLQGLEELHVTQGGDIDLSPLKGIASLRKVRIAYPGGVVQGVEELPEGAELEIYPQP</sequence>
<evidence type="ECO:0000256" key="2">
    <source>
        <dbReference type="ARBA" id="ARBA00022840"/>
    </source>
</evidence>
<dbReference type="Gene3D" id="3.80.10.10">
    <property type="entry name" value="Ribonuclease Inhibitor"/>
    <property type="match status" value="1"/>
</dbReference>
<gene>
    <name evidence="4" type="ORF">OKJ99_36840</name>
</gene>
<protein>
    <submittedName>
        <fullName evidence="4">NACHT domain-containing protein</fullName>
    </submittedName>
</protein>
<name>A0ABU6FGA4_9ACTN</name>
<keyword evidence="1" id="KW-0547">Nucleotide-binding</keyword>
<dbReference type="Pfam" id="PF22733">
    <property type="entry name" value="NNH1"/>
    <property type="match status" value="1"/>
</dbReference>
<dbReference type="SUPFAM" id="SSF52058">
    <property type="entry name" value="L domain-like"/>
    <property type="match status" value="1"/>
</dbReference>
<dbReference type="Gene3D" id="3.40.50.300">
    <property type="entry name" value="P-loop containing nucleotide triphosphate hydrolases"/>
    <property type="match status" value="1"/>
</dbReference>